<dbReference type="SUPFAM" id="SSF52540">
    <property type="entry name" value="P-loop containing nucleoside triphosphate hydrolases"/>
    <property type="match status" value="1"/>
</dbReference>
<name>A0A4R6QBT0_9FIRM</name>
<dbReference type="AlphaFoldDB" id="A0A4R6QBT0"/>
<proteinExistence type="predicted"/>
<dbReference type="RefSeq" id="WP_133527539.1">
    <property type="nucleotide sequence ID" value="NZ_SNXO01000002.1"/>
</dbReference>
<dbReference type="InterPro" id="IPR027417">
    <property type="entry name" value="P-loop_NTPase"/>
</dbReference>
<dbReference type="EMBL" id="SNXO01000002">
    <property type="protein sequence ID" value="TDP59841.1"/>
    <property type="molecule type" value="Genomic_DNA"/>
</dbReference>
<reference evidence="2 3" key="1">
    <citation type="submission" date="2019-03" db="EMBL/GenBank/DDBJ databases">
        <title>Genomic Encyclopedia of Type Strains, Phase IV (KMG-IV): sequencing the most valuable type-strain genomes for metagenomic binning, comparative biology and taxonomic classification.</title>
        <authorList>
            <person name="Goeker M."/>
        </authorList>
    </citation>
    <scope>NUCLEOTIDE SEQUENCE [LARGE SCALE GENOMIC DNA]</scope>
    <source>
        <strain evidence="2 3">DSM 28287</strain>
    </source>
</reference>
<dbReference type="OrthoDB" id="9760250at2"/>
<organism evidence="2 3">
    <name type="scientific">Aminicella lysinilytica</name>
    <dbReference type="NCBI Taxonomy" id="433323"/>
    <lineage>
        <taxon>Bacteria</taxon>
        <taxon>Bacillati</taxon>
        <taxon>Bacillota</taxon>
        <taxon>Clostridia</taxon>
        <taxon>Peptostreptococcales</taxon>
        <taxon>Anaerovoracaceae</taxon>
        <taxon>Aminicella</taxon>
    </lineage>
</organism>
<gene>
    <name evidence="2" type="ORF">EV211_10283</name>
</gene>
<evidence type="ECO:0000313" key="3">
    <source>
        <dbReference type="Proteomes" id="UP000295500"/>
    </source>
</evidence>
<dbReference type="Gene3D" id="3.40.50.300">
    <property type="entry name" value="P-loop containing nucleotide triphosphate hydrolases"/>
    <property type="match status" value="1"/>
</dbReference>
<comment type="caution">
    <text evidence="2">The sequence shown here is derived from an EMBL/GenBank/DDBJ whole genome shotgun (WGS) entry which is preliminary data.</text>
</comment>
<protein>
    <submittedName>
        <fullName evidence="2">Phage terminase large subunit-like protein</fullName>
    </submittedName>
</protein>
<keyword evidence="3" id="KW-1185">Reference proteome</keyword>
<evidence type="ECO:0000313" key="2">
    <source>
        <dbReference type="EMBL" id="TDP59841.1"/>
    </source>
</evidence>
<feature type="region of interest" description="Disordered" evidence="1">
    <location>
        <begin position="1"/>
        <end position="21"/>
    </location>
</feature>
<feature type="compositionally biased region" description="Polar residues" evidence="1">
    <location>
        <begin position="9"/>
        <end position="19"/>
    </location>
</feature>
<sequence length="465" mass="51997">MAGDRKGRQTPTQSHTLPYTESKGDHAIELYEKTGRVTMPWQKLLNYDILATNEDGLWVHTRYGYCVSRRDGKNEILAMRELEGLSDGEQILHTAHRTSTTHKAWERILGFLESIYTFNVVSTYKAYGKEHIILDNGGRIEFRTRTAKGGIGEGFDLLVIDEAQEYQDDQESALKYTVTDSKNPQTIFCGTPPTPTSSGTVFTKFRRDTLAGMNTNAGYAEWGVEEMSDVNDRDIWYETNPSLGYTLTERAIADEIGTDEIDFNIQRLGLWIKYNQKSAISEKEWNALEVVVLPKLTGKLFIGIKYGHNGANVAMSIAVKTAAGKVFVETIDCRPTKAGNDWIIKFLKRAAWNKVIIDGANGQQMLADEMKDNRLPKPVLPKVVNIITANAQFEQGIFSGSIVHKNQPSLARVVSNCEKRAIGSNGGFGYKSLDKDADVSLMDSVALAYWAAKEYKETSKQKIGY</sequence>
<accession>A0A4R6QBT0</accession>
<evidence type="ECO:0000256" key="1">
    <source>
        <dbReference type="SAM" id="MobiDB-lite"/>
    </source>
</evidence>
<dbReference type="Proteomes" id="UP000295500">
    <property type="component" value="Unassembled WGS sequence"/>
</dbReference>